<dbReference type="Gene3D" id="3.40.1360.10">
    <property type="match status" value="1"/>
</dbReference>
<keyword evidence="6 7" id="KW-0234">DNA repair</keyword>
<dbReference type="Gene3D" id="6.10.250.240">
    <property type="match status" value="1"/>
</dbReference>
<dbReference type="PANTHER" id="PTHR30446">
    <property type="entry name" value="RECOMBINATION PROTEIN RECR"/>
    <property type="match status" value="1"/>
</dbReference>
<reference evidence="10" key="1">
    <citation type="submission" date="2023-06" db="EMBL/GenBank/DDBJ databases">
        <title>Identification and characterization of horizontal gene transfer across gut microbiota members of farm animals based on homology search.</title>
        <authorList>
            <person name="Zeman M."/>
            <person name="Kubasova T."/>
            <person name="Jahodarova E."/>
            <person name="Nykrynova M."/>
            <person name="Rychlik I."/>
        </authorList>
    </citation>
    <scope>NUCLEOTIDE SEQUENCE [LARGE SCALE GENOMIC DNA]</scope>
    <source>
        <strain evidence="10">154_Feed</strain>
    </source>
</reference>
<evidence type="ECO:0000256" key="4">
    <source>
        <dbReference type="ARBA" id="ARBA00022833"/>
    </source>
</evidence>
<dbReference type="NCBIfam" id="TIGR00615">
    <property type="entry name" value="recR"/>
    <property type="match status" value="1"/>
</dbReference>
<keyword evidence="4 7" id="KW-0862">Zinc</keyword>
<dbReference type="RefSeq" id="WP_204673211.1">
    <property type="nucleotide sequence ID" value="NZ_JACJKQ010000015.1"/>
</dbReference>
<name>A0ABT7V832_9ACTN</name>
<evidence type="ECO:0000259" key="8">
    <source>
        <dbReference type="PROSITE" id="PS50880"/>
    </source>
</evidence>
<dbReference type="EMBL" id="JAUDDZ010000003">
    <property type="protein sequence ID" value="MDM8274661.1"/>
    <property type="molecule type" value="Genomic_DNA"/>
</dbReference>
<dbReference type="SMART" id="SM00493">
    <property type="entry name" value="TOPRIM"/>
    <property type="match status" value="1"/>
</dbReference>
<evidence type="ECO:0000256" key="2">
    <source>
        <dbReference type="ARBA" id="ARBA00022763"/>
    </source>
</evidence>
<keyword evidence="3 7" id="KW-0863">Zinc-finger</keyword>
<dbReference type="Pfam" id="PF02132">
    <property type="entry name" value="RecR_ZnF"/>
    <property type="match status" value="1"/>
</dbReference>
<reference evidence="9 10" key="2">
    <citation type="submission" date="2023-06" db="EMBL/GenBank/DDBJ databases">
        <authorList>
            <person name="Zeman M."/>
            <person name="Kubasova T."/>
            <person name="Jahodarova E."/>
            <person name="Nykrynova M."/>
            <person name="Rychlik I."/>
        </authorList>
    </citation>
    <scope>NUCLEOTIDE SEQUENCE [LARGE SCALE GENOMIC DNA]</scope>
    <source>
        <strain evidence="9 10">154_Feed</strain>
    </source>
</reference>
<feature type="domain" description="Toprim" evidence="8">
    <location>
        <begin position="80"/>
        <end position="175"/>
    </location>
</feature>
<sequence length="198" mass="21841">MGTERDLQRLLDELGRLPGIGPKSAQRIAYYLLEADAEEARRLAQAILDVKEHVHFCSRCFNYATADECPICQDSTRDRTRVCVVSEPRDVTAIERTGSYHGLYHVLGGVISPMDKIGPEQLHVRELLSRLGSEEIQEVIIATNPNIEGETTASYLARTIKPLGVVVTRLASGLPVGGDLEYADELTLGRAIEARRAL</sequence>
<proteinExistence type="inferred from homology"/>
<evidence type="ECO:0000256" key="6">
    <source>
        <dbReference type="ARBA" id="ARBA00023204"/>
    </source>
</evidence>
<keyword evidence="2 7" id="KW-0227">DNA damage</keyword>
<dbReference type="PROSITE" id="PS01300">
    <property type="entry name" value="RECR"/>
    <property type="match status" value="1"/>
</dbReference>
<dbReference type="InterPro" id="IPR000093">
    <property type="entry name" value="DNA_Rcmb_RecR"/>
</dbReference>
<feature type="zinc finger region" description="C4-type" evidence="7">
    <location>
        <begin position="57"/>
        <end position="72"/>
    </location>
</feature>
<dbReference type="HAMAP" id="MF_00017">
    <property type="entry name" value="RecR"/>
    <property type="match status" value="1"/>
</dbReference>
<evidence type="ECO:0000256" key="3">
    <source>
        <dbReference type="ARBA" id="ARBA00022771"/>
    </source>
</evidence>
<evidence type="ECO:0000256" key="5">
    <source>
        <dbReference type="ARBA" id="ARBA00023172"/>
    </source>
</evidence>
<evidence type="ECO:0000256" key="1">
    <source>
        <dbReference type="ARBA" id="ARBA00022723"/>
    </source>
</evidence>
<keyword evidence="5 7" id="KW-0233">DNA recombination</keyword>
<comment type="function">
    <text evidence="7">May play a role in DNA repair. It seems to be involved in an RecBC-independent recombinational process of DNA repair. It may act with RecF and RecO.</text>
</comment>
<dbReference type="InterPro" id="IPR023627">
    <property type="entry name" value="Rcmb_RecR"/>
</dbReference>
<comment type="similarity">
    <text evidence="7">Belongs to the RecR family.</text>
</comment>
<organism evidence="9 10">
    <name type="scientific">Enorma phocaeensis</name>
    <dbReference type="NCBI Taxonomy" id="1871019"/>
    <lineage>
        <taxon>Bacteria</taxon>
        <taxon>Bacillati</taxon>
        <taxon>Actinomycetota</taxon>
        <taxon>Coriobacteriia</taxon>
        <taxon>Coriobacteriales</taxon>
        <taxon>Coriobacteriaceae</taxon>
        <taxon>Enorma</taxon>
    </lineage>
</organism>
<dbReference type="PROSITE" id="PS50880">
    <property type="entry name" value="TOPRIM"/>
    <property type="match status" value="1"/>
</dbReference>
<evidence type="ECO:0000256" key="7">
    <source>
        <dbReference type="HAMAP-Rule" id="MF_00017"/>
    </source>
</evidence>
<evidence type="ECO:0000313" key="10">
    <source>
        <dbReference type="Proteomes" id="UP001529421"/>
    </source>
</evidence>
<gene>
    <name evidence="7 9" type="primary">recR</name>
    <name evidence="9" type="ORF">QUW28_04005</name>
</gene>
<dbReference type="Gene3D" id="1.10.8.420">
    <property type="entry name" value="RecR Domain 1"/>
    <property type="match status" value="1"/>
</dbReference>
<dbReference type="InterPro" id="IPR034137">
    <property type="entry name" value="TOPRIM_RecR"/>
</dbReference>
<dbReference type="PANTHER" id="PTHR30446:SF0">
    <property type="entry name" value="RECOMBINATION PROTEIN RECR"/>
    <property type="match status" value="1"/>
</dbReference>
<accession>A0ABT7V832</accession>
<dbReference type="CDD" id="cd01025">
    <property type="entry name" value="TOPRIM_recR"/>
    <property type="match status" value="1"/>
</dbReference>
<dbReference type="Pfam" id="PF13662">
    <property type="entry name" value="Toprim_4"/>
    <property type="match status" value="1"/>
</dbReference>
<evidence type="ECO:0000313" key="9">
    <source>
        <dbReference type="EMBL" id="MDM8274661.1"/>
    </source>
</evidence>
<keyword evidence="10" id="KW-1185">Reference proteome</keyword>
<dbReference type="InterPro" id="IPR006171">
    <property type="entry name" value="TOPRIM_dom"/>
</dbReference>
<dbReference type="Pfam" id="PF21175">
    <property type="entry name" value="RecR_C"/>
    <property type="match status" value="1"/>
</dbReference>
<protein>
    <recommendedName>
        <fullName evidence="7">Recombination protein RecR</fullName>
    </recommendedName>
</protein>
<dbReference type="InterPro" id="IPR015967">
    <property type="entry name" value="Rcmb_RecR_Znf"/>
</dbReference>
<keyword evidence="1 7" id="KW-0479">Metal-binding</keyword>
<comment type="caution">
    <text evidence="9">The sequence shown here is derived from an EMBL/GenBank/DDBJ whole genome shotgun (WGS) entry which is preliminary data.</text>
</comment>
<dbReference type="SUPFAM" id="SSF111304">
    <property type="entry name" value="Recombination protein RecR"/>
    <property type="match status" value="1"/>
</dbReference>
<dbReference type="Proteomes" id="UP001529421">
    <property type="component" value="Unassembled WGS sequence"/>
</dbReference>
<dbReference type="Pfam" id="PF21176">
    <property type="entry name" value="RecR_HhH"/>
    <property type="match status" value="1"/>
</dbReference>